<dbReference type="InterPro" id="IPR035681">
    <property type="entry name" value="ComA-like_MBL"/>
</dbReference>
<organism evidence="4 5">
    <name type="scientific">Maledivibacter halophilus</name>
    <dbReference type="NCBI Taxonomy" id="36842"/>
    <lineage>
        <taxon>Bacteria</taxon>
        <taxon>Bacillati</taxon>
        <taxon>Bacillota</taxon>
        <taxon>Clostridia</taxon>
        <taxon>Peptostreptococcales</taxon>
        <taxon>Caminicellaceae</taxon>
        <taxon>Maledivibacter</taxon>
    </lineage>
</organism>
<dbReference type="OrthoDB" id="9761531at2"/>
<evidence type="ECO:0000256" key="2">
    <source>
        <dbReference type="SAM" id="Phobius"/>
    </source>
</evidence>
<dbReference type="InterPro" id="IPR001279">
    <property type="entry name" value="Metallo-B-lactamas"/>
</dbReference>
<dbReference type="EMBL" id="FUZT01000015">
    <property type="protein sequence ID" value="SKC86994.1"/>
    <property type="molecule type" value="Genomic_DNA"/>
</dbReference>
<feature type="compositionally biased region" description="Polar residues" evidence="1">
    <location>
        <begin position="67"/>
        <end position="93"/>
    </location>
</feature>
<dbReference type="PANTHER" id="PTHR30619">
    <property type="entry name" value="DNA INTERNALIZATION/COMPETENCE PROTEIN COMEC/REC2"/>
    <property type="match status" value="1"/>
</dbReference>
<feature type="region of interest" description="Disordered" evidence="1">
    <location>
        <begin position="67"/>
        <end position="94"/>
    </location>
</feature>
<dbReference type="InterPro" id="IPR036866">
    <property type="entry name" value="RibonucZ/Hydroxyglut_hydro"/>
</dbReference>
<feature type="transmembrane region" description="Helical" evidence="2">
    <location>
        <begin position="40"/>
        <end position="58"/>
    </location>
</feature>
<proteinExistence type="predicted"/>
<reference evidence="4 5" key="1">
    <citation type="submission" date="2017-02" db="EMBL/GenBank/DDBJ databases">
        <authorList>
            <person name="Peterson S.W."/>
        </authorList>
    </citation>
    <scope>NUCLEOTIDE SEQUENCE [LARGE SCALE GENOMIC DNA]</scope>
    <source>
        <strain evidence="4 5">M1</strain>
    </source>
</reference>
<accession>A0A1T5MGD0</accession>
<dbReference type="RefSeq" id="WP_139380439.1">
    <property type="nucleotide sequence ID" value="NZ_FUZT01000015.1"/>
</dbReference>
<keyword evidence="5" id="KW-1185">Reference proteome</keyword>
<feature type="transmembrane region" description="Helical" evidence="2">
    <location>
        <begin position="6"/>
        <end position="28"/>
    </location>
</feature>
<dbReference type="Proteomes" id="UP000190285">
    <property type="component" value="Unassembled WGS sequence"/>
</dbReference>
<keyword evidence="2" id="KW-0812">Transmembrane</keyword>
<dbReference type="Pfam" id="PF00753">
    <property type="entry name" value="Lactamase_B"/>
    <property type="match status" value="1"/>
</dbReference>
<evidence type="ECO:0000256" key="1">
    <source>
        <dbReference type="SAM" id="MobiDB-lite"/>
    </source>
</evidence>
<dbReference type="SUPFAM" id="SSF56281">
    <property type="entry name" value="Metallo-hydrolase/oxidoreductase"/>
    <property type="match status" value="1"/>
</dbReference>
<evidence type="ECO:0000259" key="3">
    <source>
        <dbReference type="SMART" id="SM00849"/>
    </source>
</evidence>
<dbReference type="PANTHER" id="PTHR30619:SF7">
    <property type="entry name" value="BETA-LACTAMASE DOMAIN PROTEIN"/>
    <property type="match status" value="1"/>
</dbReference>
<dbReference type="STRING" id="36842.SAMN02194393_04612"/>
<dbReference type="InterPro" id="IPR035451">
    <property type="entry name" value="Ada-like_dom_sf"/>
</dbReference>
<name>A0A1T5MGD0_9FIRM</name>
<dbReference type="Gene3D" id="3.60.15.10">
    <property type="entry name" value="Ribonuclease Z/Hydroxyacylglutathione hydrolase-like"/>
    <property type="match status" value="1"/>
</dbReference>
<evidence type="ECO:0000313" key="4">
    <source>
        <dbReference type="EMBL" id="SKC86994.1"/>
    </source>
</evidence>
<dbReference type="SMART" id="SM00849">
    <property type="entry name" value="Lactamase_B"/>
    <property type="match status" value="1"/>
</dbReference>
<evidence type="ECO:0000313" key="5">
    <source>
        <dbReference type="Proteomes" id="UP000190285"/>
    </source>
</evidence>
<gene>
    <name evidence="4" type="ORF">SAMN02194393_04612</name>
</gene>
<dbReference type="AlphaFoldDB" id="A0A1T5MGD0"/>
<keyword evidence="2" id="KW-0472">Membrane</keyword>
<dbReference type="InterPro" id="IPR052159">
    <property type="entry name" value="Competence_DNA_uptake"/>
</dbReference>
<dbReference type="SUPFAM" id="SSF57884">
    <property type="entry name" value="Ada DNA repair protein, N-terminal domain (N-Ada 10)"/>
    <property type="match status" value="1"/>
</dbReference>
<sequence>MSNLFLIMFLVSFVAIVAGVIKPSLAIIRWGEKRNRKKVFVTYGLLLVVAFSLLTITGCTADEANANSNISDSENQEQNISTNEQNNTNTPSVEGNMEVHFLDVGQADSILIKAPTGENMLIDAGNNGDSDLVYSYLKEQNVERLNAVIGTHPHEDHIGSLDTVINNFSVEKVYMPKASSNTKTFKDVLTSIKNKGLKVTTPTPGDTFNLGEAKCTILAPNSSDYDDTNNYSIVLKVQYGNNSFLFTGDAEDVSENEMLSKGYDLKADVLKAGHHGSESSTTESFLKVASPKHAVICVGKDNKYGHPDNVVLERLKSNNINVYRTDESGTIVVTSDGQNITIDKNASVIKVNAPPVENVETKDIQTTNEEKVQEPEPAPTNNEITVYITNTGSKYHLGDCGSLKKSKIPISLEDAKNQGYGPCGRCHPPQ</sequence>
<protein>
    <submittedName>
        <fullName evidence="4">Competence protein ComEC</fullName>
    </submittedName>
</protein>
<keyword evidence="2" id="KW-1133">Transmembrane helix</keyword>
<feature type="domain" description="Metallo-beta-lactamase" evidence="3">
    <location>
        <begin position="106"/>
        <end position="300"/>
    </location>
</feature>
<dbReference type="CDD" id="cd07731">
    <property type="entry name" value="ComA-like_MBL-fold"/>
    <property type="match status" value="1"/>
</dbReference>